<evidence type="ECO:0000313" key="6">
    <source>
        <dbReference type="Proteomes" id="UP000322634"/>
    </source>
</evidence>
<dbReference type="EMBL" id="VSFF01000002">
    <property type="protein sequence ID" value="TYC17513.1"/>
    <property type="molecule type" value="Genomic_DNA"/>
</dbReference>
<comment type="caution">
    <text evidence="5">The sequence shown here is derived from an EMBL/GenBank/DDBJ whole genome shotgun (WGS) entry which is preliminary data.</text>
</comment>
<accession>A0A5D0UIS8</accession>
<keyword evidence="2" id="KW-0560">Oxidoreductase</keyword>
<protein>
    <submittedName>
        <fullName evidence="5">Gfo/Idh/MocA family oxidoreductase</fullName>
    </submittedName>
</protein>
<name>A0A5D0UIS8_9ACTN</name>
<keyword evidence="6" id="KW-1185">Reference proteome</keyword>
<evidence type="ECO:0000256" key="2">
    <source>
        <dbReference type="ARBA" id="ARBA00023002"/>
    </source>
</evidence>
<dbReference type="PANTHER" id="PTHR22604">
    <property type="entry name" value="OXIDOREDUCTASES"/>
    <property type="match status" value="1"/>
</dbReference>
<feature type="domain" description="GFO/IDH/MocA-like oxidoreductase" evidence="4">
    <location>
        <begin position="133"/>
        <end position="249"/>
    </location>
</feature>
<feature type="domain" description="Gfo/Idh/MocA-like oxidoreductase N-terminal" evidence="3">
    <location>
        <begin position="5"/>
        <end position="121"/>
    </location>
</feature>
<dbReference type="PANTHER" id="PTHR22604:SF105">
    <property type="entry name" value="TRANS-1,2-DIHYDROBENZENE-1,2-DIOL DEHYDROGENASE"/>
    <property type="match status" value="1"/>
</dbReference>
<dbReference type="InterPro" id="IPR055170">
    <property type="entry name" value="GFO_IDH_MocA-like_dom"/>
</dbReference>
<dbReference type="SUPFAM" id="SSF51735">
    <property type="entry name" value="NAD(P)-binding Rossmann-fold domains"/>
    <property type="match status" value="1"/>
</dbReference>
<dbReference type="SUPFAM" id="SSF55347">
    <property type="entry name" value="Glyceraldehyde-3-phosphate dehydrogenase-like, C-terminal domain"/>
    <property type="match status" value="1"/>
</dbReference>
<evidence type="ECO:0000259" key="3">
    <source>
        <dbReference type="Pfam" id="PF01408"/>
    </source>
</evidence>
<evidence type="ECO:0000259" key="4">
    <source>
        <dbReference type="Pfam" id="PF22725"/>
    </source>
</evidence>
<dbReference type="Proteomes" id="UP000322634">
    <property type="component" value="Unassembled WGS sequence"/>
</dbReference>
<sequence length="330" mass="35394">MSDVLRIGVLGCAAIAGRKVLPAMARVEDVAITALASRDAAKAAEFAGRFGGAPVTGYAGLLDRPDVDAVYVAVPTGLHHRWALRALEAGKHVLVEKPLTATLDEAAELVAEAKRSGLWLMDDFMFRHHSQHAAVRRLVESGRIGGVRSFASAFGIPPLDPSDVRYQAGLGGGALLDVGVYPVQAALMFLGEELSVAGSVLRVDPELDVDLEGAALLHTPDGVPAHLSFGFRSSYRSMYEIWGSEGRIVLERAFTPPPTLNPTLRVVRQDHAEEITLPPDDQFAQLVCAFARAVRDGAVFGPYADRLLRHAALVDDIRSRARRGPADPTI</sequence>
<dbReference type="GO" id="GO:0016491">
    <property type="term" value="F:oxidoreductase activity"/>
    <property type="evidence" value="ECO:0007669"/>
    <property type="project" value="UniProtKB-KW"/>
</dbReference>
<organism evidence="5 6">
    <name type="scientific">Actinomadura syzygii</name>
    <dbReference type="NCBI Taxonomy" id="1427538"/>
    <lineage>
        <taxon>Bacteria</taxon>
        <taxon>Bacillati</taxon>
        <taxon>Actinomycetota</taxon>
        <taxon>Actinomycetes</taxon>
        <taxon>Streptosporangiales</taxon>
        <taxon>Thermomonosporaceae</taxon>
        <taxon>Actinomadura</taxon>
    </lineage>
</organism>
<dbReference type="OrthoDB" id="9815825at2"/>
<dbReference type="Pfam" id="PF01408">
    <property type="entry name" value="GFO_IDH_MocA"/>
    <property type="match status" value="1"/>
</dbReference>
<gene>
    <name evidence="5" type="ORF">FXF65_05835</name>
</gene>
<dbReference type="Gene3D" id="3.30.360.10">
    <property type="entry name" value="Dihydrodipicolinate Reductase, domain 2"/>
    <property type="match status" value="1"/>
</dbReference>
<evidence type="ECO:0000256" key="1">
    <source>
        <dbReference type="ARBA" id="ARBA00010928"/>
    </source>
</evidence>
<dbReference type="InterPro" id="IPR000683">
    <property type="entry name" value="Gfo/Idh/MocA-like_OxRdtase_N"/>
</dbReference>
<dbReference type="RefSeq" id="WP_148348656.1">
    <property type="nucleotide sequence ID" value="NZ_JBHSBF010000003.1"/>
</dbReference>
<dbReference type="InterPro" id="IPR036291">
    <property type="entry name" value="NAD(P)-bd_dom_sf"/>
</dbReference>
<reference evidence="5 6" key="1">
    <citation type="submission" date="2019-08" db="EMBL/GenBank/DDBJ databases">
        <title>Actinomadura sp. nov. CYP1-5 isolated from mountain soil.</title>
        <authorList>
            <person name="Songsumanus A."/>
            <person name="Kuncharoen N."/>
            <person name="Kudo T."/>
            <person name="Yuki M."/>
            <person name="Igarashi Y."/>
            <person name="Tanasupawat S."/>
        </authorList>
    </citation>
    <scope>NUCLEOTIDE SEQUENCE [LARGE SCALE GENOMIC DNA]</scope>
    <source>
        <strain evidence="5 6">GKU157</strain>
    </source>
</reference>
<dbReference type="Gene3D" id="3.40.50.720">
    <property type="entry name" value="NAD(P)-binding Rossmann-like Domain"/>
    <property type="match status" value="1"/>
</dbReference>
<dbReference type="GO" id="GO:0000166">
    <property type="term" value="F:nucleotide binding"/>
    <property type="evidence" value="ECO:0007669"/>
    <property type="project" value="InterPro"/>
</dbReference>
<dbReference type="Pfam" id="PF22725">
    <property type="entry name" value="GFO_IDH_MocA_C3"/>
    <property type="match status" value="1"/>
</dbReference>
<dbReference type="InterPro" id="IPR050984">
    <property type="entry name" value="Gfo/Idh/MocA_domain"/>
</dbReference>
<comment type="similarity">
    <text evidence="1">Belongs to the Gfo/Idh/MocA family.</text>
</comment>
<dbReference type="AlphaFoldDB" id="A0A5D0UIS8"/>
<proteinExistence type="inferred from homology"/>
<evidence type="ECO:0000313" key="5">
    <source>
        <dbReference type="EMBL" id="TYC17513.1"/>
    </source>
</evidence>